<evidence type="ECO:0000313" key="2">
    <source>
        <dbReference type="Proteomes" id="UP001592530"/>
    </source>
</evidence>
<reference evidence="1 2" key="1">
    <citation type="submission" date="2024-09" db="EMBL/GenBank/DDBJ databases">
        <authorList>
            <person name="Lee S.D."/>
        </authorList>
    </citation>
    <scope>NUCLEOTIDE SEQUENCE [LARGE SCALE GENOMIC DNA]</scope>
    <source>
        <strain evidence="1 2">N1-3</strain>
    </source>
</reference>
<organism evidence="1 2">
    <name type="scientific">Streptacidiphilus alkalitolerans</name>
    <dbReference type="NCBI Taxonomy" id="3342712"/>
    <lineage>
        <taxon>Bacteria</taxon>
        <taxon>Bacillati</taxon>
        <taxon>Actinomycetota</taxon>
        <taxon>Actinomycetes</taxon>
        <taxon>Kitasatosporales</taxon>
        <taxon>Streptomycetaceae</taxon>
        <taxon>Streptacidiphilus</taxon>
    </lineage>
</organism>
<evidence type="ECO:0000313" key="1">
    <source>
        <dbReference type="EMBL" id="MFC1436522.1"/>
    </source>
</evidence>
<sequence>MSQALTGSRTAYDVDVAVIGAGAAGLSLVHALVREPEARHLRVVLVSPAPSAPGAAPERTWCWWEHPQGSLDAAVQHGWDRLAIYGRDGGRADFPLGGLRYKMLRSSAMDALVTEEIRSLPAYRRVDGSVVAVQDGAASAEVSLWTAGGAAALRARWVFDSRPRASLPPARTTLLQHFRGWFVRCSVPVFDPSAAVLMDFRVAQPARGTAFGYVLPLTARNALVEYTQFSRAPLDRAQYEAALEHYTSTVLDLGSLRAGSFEIVGVEEGVIPMTDAHFPRRVGRRVFRIGTSGGATRPSTGYTFAAVQHQSSAVARALARGAVPVPPRAHRPRHLAMDAALLRALDTGRIDGADFFDRLFRRNPPERLLRFLDGRSGLRDELAVGLTSPVVPMALSCLELPFRRRTAVGE</sequence>
<gene>
    <name evidence="1" type="ORF">ACEZDB_38410</name>
</gene>
<dbReference type="InterPro" id="IPR036188">
    <property type="entry name" value="FAD/NAD-bd_sf"/>
</dbReference>
<proteinExistence type="predicted"/>
<dbReference type="Pfam" id="PF05834">
    <property type="entry name" value="Lycopene_cycl"/>
    <property type="match status" value="1"/>
</dbReference>
<dbReference type="SUPFAM" id="SSF51905">
    <property type="entry name" value="FAD/NAD(P)-binding domain"/>
    <property type="match status" value="1"/>
</dbReference>
<protein>
    <submittedName>
        <fullName evidence="1">Lycopene cyclase family protein</fullName>
    </submittedName>
</protein>
<name>A0ABV6XER9_9ACTN</name>
<dbReference type="RefSeq" id="WP_380560213.1">
    <property type="nucleotide sequence ID" value="NZ_JBHEZY010000036.1"/>
</dbReference>
<accession>A0ABV6XER9</accession>
<comment type="caution">
    <text evidence="1">The sequence shown here is derived from an EMBL/GenBank/DDBJ whole genome shotgun (WGS) entry which is preliminary data.</text>
</comment>
<dbReference type="Proteomes" id="UP001592530">
    <property type="component" value="Unassembled WGS sequence"/>
</dbReference>
<dbReference type="EMBL" id="JBHEZY010000036">
    <property type="protein sequence ID" value="MFC1436522.1"/>
    <property type="molecule type" value="Genomic_DNA"/>
</dbReference>